<gene>
    <name evidence="1" type="ORF">Lwal_1110</name>
</gene>
<name>A0A0W1AGB7_9GAMM</name>
<dbReference type="Proteomes" id="UP000054729">
    <property type="component" value="Unassembled WGS sequence"/>
</dbReference>
<keyword evidence="2" id="KW-1185">Reference proteome</keyword>
<dbReference type="EMBL" id="LNZB01000031">
    <property type="protein sequence ID" value="KTD80413.1"/>
    <property type="molecule type" value="Genomic_DNA"/>
</dbReference>
<dbReference type="RefSeq" id="WP_028378577.1">
    <property type="nucleotide sequence ID" value="NZ_CAAAIQ010000008.1"/>
</dbReference>
<dbReference type="PATRIC" id="fig|66969.6.peg.1215"/>
<proteinExistence type="predicted"/>
<dbReference type="OrthoDB" id="5652468at2"/>
<sequence length="274" mass="32020">MPKPNLTLSIDKVKQYIFDANAFTHFSFYPQEYLNSTSVGLLKKNNWLNNRYVEKPAINLEKLVHEGMSKKQAELCLYLIENRKLFCCATAFGDDRVWKERVTSKWRSNDFIDRYYGLARFVFEGPMHQKDKLKKLVDDLREMQVSHIPEQSRGYDFKKSMDDLSTLVSEVPGIDQIKEHFNKNQKLLEIINRLEIGANSYNPRWVNSSKKLSRIIDALVKAIDNDLDVDKLLKDKNSELSQAIDMKRTMCFFDNSKEKPTHSRTIVNNSMPKP</sequence>
<protein>
    <submittedName>
        <fullName evidence="1">Uncharacterized protein</fullName>
    </submittedName>
</protein>
<dbReference type="AlphaFoldDB" id="A0A0W1AGB7"/>
<accession>A0A0W1AGB7</accession>
<reference evidence="1 2" key="1">
    <citation type="submission" date="2015-11" db="EMBL/GenBank/DDBJ databases">
        <title>Genomic analysis of 38 Legionella species identifies large and diverse effector repertoires.</title>
        <authorList>
            <person name="Burstein D."/>
            <person name="Amaro F."/>
            <person name="Zusman T."/>
            <person name="Lifshitz Z."/>
            <person name="Cohen O."/>
            <person name="Gilbert J.A."/>
            <person name="Pupko T."/>
            <person name="Shuman H.A."/>
            <person name="Segal G."/>
        </authorList>
    </citation>
    <scope>NUCLEOTIDE SEQUENCE [LARGE SCALE GENOMIC DNA]</scope>
    <source>
        <strain evidence="1 2">ATCC 51914</strain>
    </source>
</reference>
<evidence type="ECO:0000313" key="2">
    <source>
        <dbReference type="Proteomes" id="UP000054729"/>
    </source>
</evidence>
<comment type="caution">
    <text evidence="1">The sequence shown here is derived from an EMBL/GenBank/DDBJ whole genome shotgun (WGS) entry which is preliminary data.</text>
</comment>
<organism evidence="1 2">
    <name type="scientific">Legionella waltersii</name>
    <dbReference type="NCBI Taxonomy" id="66969"/>
    <lineage>
        <taxon>Bacteria</taxon>
        <taxon>Pseudomonadati</taxon>
        <taxon>Pseudomonadota</taxon>
        <taxon>Gammaproteobacteria</taxon>
        <taxon>Legionellales</taxon>
        <taxon>Legionellaceae</taxon>
        <taxon>Legionella</taxon>
    </lineage>
</organism>
<evidence type="ECO:0000313" key="1">
    <source>
        <dbReference type="EMBL" id="KTD80413.1"/>
    </source>
</evidence>